<evidence type="ECO:0000313" key="3">
    <source>
        <dbReference type="Proteomes" id="UP000266861"/>
    </source>
</evidence>
<evidence type="ECO:0000259" key="1">
    <source>
        <dbReference type="PROSITE" id="PS50011"/>
    </source>
</evidence>
<dbReference type="SUPFAM" id="SSF47769">
    <property type="entry name" value="SAM/Pointed domain"/>
    <property type="match status" value="1"/>
</dbReference>
<dbReference type="OrthoDB" id="2436248at2759"/>
<sequence>MFEQSISTTEQKPEVVRKYNTEQLIAFLRGKEDLQLNDTHFEILRNEEITGRDFLIITEQRLEHYGMKGGPATRLADFAKEIKGEQPVAAKRSYDDMQIDRTGIICDALIKPFSSVPNRVEDLTPLISAPLTRKLPVSFYEEIKFPQLADFIETKNDEYGSSLSKHISYLLTEIAEKQNLNNTSEDMLHWRVDSIIRISLQIFHENLGGMLPIQIDRNSKDQGTTTVGNKRPDFLCWANNVLLFKGEEKAGIEDFQKATDELEEKFNKFDPMFFGNIQFMICYAAAGAKLRFYAIDGSPNTNPPSRLVALSSQFDMINRRDRVSILCIVVNIARIMRTVSNIIPEMIVPLGKRLKTEKSMITILNDSVEKRVQVEYLPFAINLDARINFLSKMYQYAKGYPGLVQVKKGPNISRQGIYKVVLETRGHVCRLRNEDEARAMSWSVLTGLRRLHEGGYVHCDIRLPNIIFIHGVTNYKYVLIDFEHANLGDFKVSERLKDWDNNTLTKKNHYTRQSDLYQFGKMLRNLNVVNSEAGKKFLDGLKKKQLFTNNVLGHAWFR</sequence>
<dbReference type="Proteomes" id="UP000266861">
    <property type="component" value="Unassembled WGS sequence"/>
</dbReference>
<protein>
    <recommendedName>
        <fullName evidence="1">Protein kinase domain-containing protein</fullName>
    </recommendedName>
</protein>
<name>A0A397HLE2_9GLOM</name>
<dbReference type="AlphaFoldDB" id="A0A397HLE2"/>
<dbReference type="Gene3D" id="1.10.510.10">
    <property type="entry name" value="Transferase(Phosphotransferase) domain 1"/>
    <property type="match status" value="1"/>
</dbReference>
<gene>
    <name evidence="2" type="ORF">Glove_344g93</name>
</gene>
<dbReference type="Gene3D" id="1.10.150.50">
    <property type="entry name" value="Transcription Factor, Ets-1"/>
    <property type="match status" value="1"/>
</dbReference>
<dbReference type="InterPro" id="IPR000719">
    <property type="entry name" value="Prot_kinase_dom"/>
</dbReference>
<dbReference type="InterPro" id="IPR011009">
    <property type="entry name" value="Kinase-like_dom_sf"/>
</dbReference>
<dbReference type="PROSITE" id="PS50011">
    <property type="entry name" value="PROTEIN_KINASE_DOM"/>
    <property type="match status" value="1"/>
</dbReference>
<dbReference type="InterPro" id="IPR013761">
    <property type="entry name" value="SAM/pointed_sf"/>
</dbReference>
<keyword evidence="3" id="KW-1185">Reference proteome</keyword>
<dbReference type="GO" id="GO:0004672">
    <property type="term" value="F:protein kinase activity"/>
    <property type="evidence" value="ECO:0007669"/>
    <property type="project" value="InterPro"/>
</dbReference>
<accession>A0A397HLE2</accession>
<reference evidence="2 3" key="1">
    <citation type="submission" date="2018-08" db="EMBL/GenBank/DDBJ databases">
        <title>Genome and evolution of the arbuscular mycorrhizal fungus Diversispora epigaea (formerly Glomus versiforme) and its bacterial endosymbionts.</title>
        <authorList>
            <person name="Sun X."/>
            <person name="Fei Z."/>
            <person name="Harrison M."/>
        </authorList>
    </citation>
    <scope>NUCLEOTIDE SEQUENCE [LARGE SCALE GENOMIC DNA]</scope>
    <source>
        <strain evidence="2 3">IT104</strain>
    </source>
</reference>
<evidence type="ECO:0000313" key="2">
    <source>
        <dbReference type="EMBL" id="RHZ62043.1"/>
    </source>
</evidence>
<dbReference type="EMBL" id="PQFF01000314">
    <property type="protein sequence ID" value="RHZ62043.1"/>
    <property type="molecule type" value="Genomic_DNA"/>
</dbReference>
<dbReference type="GO" id="GO:0005524">
    <property type="term" value="F:ATP binding"/>
    <property type="evidence" value="ECO:0007669"/>
    <property type="project" value="InterPro"/>
</dbReference>
<feature type="domain" description="Protein kinase" evidence="1">
    <location>
        <begin position="244"/>
        <end position="558"/>
    </location>
</feature>
<proteinExistence type="predicted"/>
<organism evidence="2 3">
    <name type="scientific">Diversispora epigaea</name>
    <dbReference type="NCBI Taxonomy" id="1348612"/>
    <lineage>
        <taxon>Eukaryota</taxon>
        <taxon>Fungi</taxon>
        <taxon>Fungi incertae sedis</taxon>
        <taxon>Mucoromycota</taxon>
        <taxon>Glomeromycotina</taxon>
        <taxon>Glomeromycetes</taxon>
        <taxon>Diversisporales</taxon>
        <taxon>Diversisporaceae</taxon>
        <taxon>Diversispora</taxon>
    </lineage>
</organism>
<comment type="caution">
    <text evidence="2">The sequence shown here is derived from an EMBL/GenBank/DDBJ whole genome shotgun (WGS) entry which is preliminary data.</text>
</comment>
<dbReference type="SUPFAM" id="SSF56112">
    <property type="entry name" value="Protein kinase-like (PK-like)"/>
    <property type="match status" value="1"/>
</dbReference>